<name>A0A2S2Q3E5_9HEMI</name>
<gene>
    <name evidence="1" type="ORF">g.3928</name>
</gene>
<protein>
    <submittedName>
        <fullName evidence="1">Uncharacterized protein</fullName>
    </submittedName>
</protein>
<accession>A0A2S2Q3E5</accession>
<reference evidence="1" key="1">
    <citation type="submission" date="2018-04" db="EMBL/GenBank/DDBJ databases">
        <title>Transcriptome assembly of Sipha flava.</title>
        <authorList>
            <person name="Scully E.D."/>
            <person name="Geib S.M."/>
            <person name="Palmer N.A."/>
            <person name="Koch K."/>
            <person name="Bradshaw J."/>
            <person name="Heng-Moss T."/>
            <person name="Sarath G."/>
        </authorList>
    </citation>
    <scope>NUCLEOTIDE SEQUENCE</scope>
</reference>
<evidence type="ECO:0000313" key="1">
    <source>
        <dbReference type="EMBL" id="MBY72239.1"/>
    </source>
</evidence>
<sequence>MQSGGGPSLHLYQCYCSGDGRMGFAVKEGRQRRCPIAGDWNGGTNQPASTGRLPWKMQDEVLRSSIAALKEVECDQEAMLAAAYTVGMLLYKVEDATKTAMNETDSATVVTSKAQEEVLQSSIAALKEVEDEQEAMLAAAYTVDMLLYVVEDATKTTMNDPESATVVASKVQDCTEN</sequence>
<dbReference type="EMBL" id="GGMS01003036">
    <property type="protein sequence ID" value="MBY72239.1"/>
    <property type="molecule type" value="Transcribed_RNA"/>
</dbReference>
<proteinExistence type="predicted"/>
<dbReference type="AlphaFoldDB" id="A0A2S2Q3E5"/>
<organism evidence="1">
    <name type="scientific">Sipha flava</name>
    <name type="common">yellow sugarcane aphid</name>
    <dbReference type="NCBI Taxonomy" id="143950"/>
    <lineage>
        <taxon>Eukaryota</taxon>
        <taxon>Metazoa</taxon>
        <taxon>Ecdysozoa</taxon>
        <taxon>Arthropoda</taxon>
        <taxon>Hexapoda</taxon>
        <taxon>Insecta</taxon>
        <taxon>Pterygota</taxon>
        <taxon>Neoptera</taxon>
        <taxon>Paraneoptera</taxon>
        <taxon>Hemiptera</taxon>
        <taxon>Sternorrhyncha</taxon>
        <taxon>Aphidomorpha</taxon>
        <taxon>Aphidoidea</taxon>
        <taxon>Aphididae</taxon>
        <taxon>Sipha</taxon>
    </lineage>
</organism>